<sequence>MITFPALMLQSSFDDVLGGTDITKRAAISLGLPSYWPANPPLQSNTIRSNSTFNTCKFLFVIMALRNSISDEKDVEAIASHLDHANTAATNGGLSAEDMEFVANFPEEKKKKVLAKIDWRLMPMLAILYLVTYIDKANIGNAKIEGMLPDLGMNGEQYNIALSIYFIPYILAEVPSNMILNKFAKPSQYMATIMFIWGIVVVCTGLIHNFGQLCAIRILLGLFEAGFFPGAILIISKWYLPHETQTRVAILYTSAATGGAFSGLFAYAIAKMDGIGGQTGWRWIFFIEGIFTIVMSFATWFLLIDSPTLSYWLTDEEKRYLVLRQASRRVTNSGEYREKTFDKGALFEVLKDWKAYLLVIMSWSNAAPNYGLKFSMPSIVKGMGFTSSNAQLMTIPPYLCGAISSYLLARFADKHKWRMPFIVGPQLCIIIAFSILMTKAEFIVQNLGVCYFAVCLACAGMYPILPGTSAWNIDNNLNPTKRAISIGFVTCAGTIGGIYGSYIYIDKEKPKYTTGYGASLGFAVAGILAAVTLETALVMINKKRSKISEAEVRSKYTEEELEIMGEKSPLYQYKLYPLRTIMRLLTVANDGELRLADFVGDYIPPYTILSHTWGKDSEEVTFQDMVEGKGKNKLGYQKLRFCEKQSANDNIQFFWIDTCCIDKTSSAELSEAINSMYHWYRDADKCYVYLSDVSINGSVGSSLFPHQTWETAFRQSRWFTRGWTLQELVAPSCVEFYSLEGERLGDRESMIQEIEDITGINTEALQGSPLSRFGFEERMSWARGRETKREEDAAYSLLGVFGVHMPFVYGEGRRNAFIRLQRVIQESARNFGSEGFHFILQRGTALHETDERFRFLMGDMNRDGCPDLVAVKSRDTTSSMIELSVFSGASLFRTYISETVIGVPVTTTTQYDFALADWDGDKTLDLVVIKKGSTDTKTTEVCILSGASNFQDIILHTGTALHETDDTWAFSMGRWNAGRKPDLFAIKKSSTGTNSTEVHVLSGASGFQKFILQTGTCLHETDDAFDFAVADWNADGCPDLVVVWKSNDSNRYSLLHVLSGASTYQDFMLHAEIPLLDTLGMYEFMVTEWTRNGRLDLVGIRKSETGTNSTEVHIMTGL</sequence>
<keyword evidence="5 7" id="KW-0472">Membrane</keyword>
<dbReference type="Pfam" id="PF06985">
    <property type="entry name" value="HET"/>
    <property type="match status" value="1"/>
</dbReference>
<organism evidence="9 10">
    <name type="scientific">Fusarium fujikuroi</name>
    <name type="common">Bakanae and foot rot disease fungus</name>
    <name type="synonym">Gibberella fujikuroi</name>
    <dbReference type="NCBI Taxonomy" id="5127"/>
    <lineage>
        <taxon>Eukaryota</taxon>
        <taxon>Fungi</taxon>
        <taxon>Dikarya</taxon>
        <taxon>Ascomycota</taxon>
        <taxon>Pezizomycotina</taxon>
        <taxon>Sordariomycetes</taxon>
        <taxon>Hypocreomycetidae</taxon>
        <taxon>Hypocreales</taxon>
        <taxon>Nectriaceae</taxon>
        <taxon>Fusarium</taxon>
        <taxon>Fusarium fujikuroi species complex</taxon>
    </lineage>
</organism>
<reference evidence="9" key="1">
    <citation type="submission" date="2019-05" db="EMBL/GenBank/DDBJ databases">
        <authorList>
            <person name="Piombo E."/>
        </authorList>
    </citation>
    <scope>NUCLEOTIDE SEQUENCE</scope>
    <source>
        <strain evidence="9">C2S</strain>
    </source>
</reference>
<evidence type="ECO:0000259" key="8">
    <source>
        <dbReference type="PROSITE" id="PS50850"/>
    </source>
</evidence>
<feature type="transmembrane region" description="Helical" evidence="7">
    <location>
        <begin position="517"/>
        <end position="540"/>
    </location>
</feature>
<accession>A0A9Q9RB14</accession>
<dbReference type="InterPro" id="IPR010730">
    <property type="entry name" value="HET"/>
</dbReference>
<protein>
    <recommendedName>
        <fullName evidence="8">Major facilitator superfamily (MFS) profile domain-containing protein</fullName>
    </recommendedName>
</protein>
<dbReference type="Pfam" id="PF07690">
    <property type="entry name" value="MFS_1"/>
    <property type="match status" value="1"/>
</dbReference>
<dbReference type="GO" id="GO:0022857">
    <property type="term" value="F:transmembrane transporter activity"/>
    <property type="evidence" value="ECO:0007669"/>
    <property type="project" value="InterPro"/>
</dbReference>
<dbReference type="InterPro" id="IPR011701">
    <property type="entry name" value="MFS"/>
</dbReference>
<evidence type="ECO:0000256" key="3">
    <source>
        <dbReference type="ARBA" id="ARBA00022692"/>
    </source>
</evidence>
<feature type="transmembrane region" description="Helical" evidence="7">
    <location>
        <begin position="421"/>
        <end position="437"/>
    </location>
</feature>
<feature type="transmembrane region" description="Helical" evidence="7">
    <location>
        <begin position="443"/>
        <end position="465"/>
    </location>
</feature>
<dbReference type="GO" id="GO:0016020">
    <property type="term" value="C:membrane"/>
    <property type="evidence" value="ECO:0007669"/>
    <property type="project" value="UniProtKB-SubCell"/>
</dbReference>
<evidence type="ECO:0000256" key="5">
    <source>
        <dbReference type="ARBA" id="ARBA00023136"/>
    </source>
</evidence>
<feature type="transmembrane region" description="Helical" evidence="7">
    <location>
        <begin position="486"/>
        <end position="505"/>
    </location>
</feature>
<evidence type="ECO:0000256" key="4">
    <source>
        <dbReference type="ARBA" id="ARBA00022989"/>
    </source>
</evidence>
<evidence type="ECO:0000256" key="2">
    <source>
        <dbReference type="ARBA" id="ARBA00022448"/>
    </source>
</evidence>
<dbReference type="PROSITE" id="PS50850">
    <property type="entry name" value="MFS"/>
    <property type="match status" value="1"/>
</dbReference>
<evidence type="ECO:0000313" key="9">
    <source>
        <dbReference type="EMBL" id="VTT58271.1"/>
    </source>
</evidence>
<keyword evidence="4 7" id="KW-1133">Transmembrane helix</keyword>
<dbReference type="AlphaFoldDB" id="A0A9Q9RB14"/>
<comment type="caution">
    <text evidence="9">The sequence shown here is derived from an EMBL/GenBank/DDBJ whole genome shotgun (WGS) entry which is preliminary data.</text>
</comment>
<feature type="domain" description="Major facilitator superfamily (MFS) profile" evidence="8">
    <location>
        <begin position="121"/>
        <end position="544"/>
    </location>
</feature>
<feature type="transmembrane region" description="Helical" evidence="7">
    <location>
        <begin position="248"/>
        <end position="269"/>
    </location>
</feature>
<dbReference type="EMBL" id="CABFJX010000017">
    <property type="protein sequence ID" value="VTT58271.1"/>
    <property type="molecule type" value="Genomic_DNA"/>
</dbReference>
<comment type="subcellular location">
    <subcellularLocation>
        <location evidence="1">Membrane</location>
        <topology evidence="1">Multi-pass membrane protein</topology>
    </subcellularLocation>
</comment>
<dbReference type="Gene3D" id="2.130.10.130">
    <property type="entry name" value="Integrin alpha, N-terminal"/>
    <property type="match status" value="1"/>
</dbReference>
<keyword evidence="6" id="KW-0325">Glycoprotein</keyword>
<evidence type="ECO:0000256" key="7">
    <source>
        <dbReference type="SAM" id="Phobius"/>
    </source>
</evidence>
<feature type="transmembrane region" description="Helical" evidence="7">
    <location>
        <begin position="281"/>
        <end position="303"/>
    </location>
</feature>
<dbReference type="Proteomes" id="UP000760494">
    <property type="component" value="Unassembled WGS sequence"/>
</dbReference>
<keyword evidence="2" id="KW-0813">Transport</keyword>
<dbReference type="Gene3D" id="1.20.1250.20">
    <property type="entry name" value="MFS general substrate transporter like domains"/>
    <property type="match status" value="2"/>
</dbReference>
<dbReference type="InterPro" id="IPR020846">
    <property type="entry name" value="MFS_dom"/>
</dbReference>
<keyword evidence="3 7" id="KW-0812">Transmembrane</keyword>
<proteinExistence type="predicted"/>
<gene>
    <name evidence="9" type="ORF">C2S_13818</name>
</gene>
<evidence type="ECO:0000256" key="6">
    <source>
        <dbReference type="ARBA" id="ARBA00023180"/>
    </source>
</evidence>
<dbReference type="PANTHER" id="PTHR43791:SF79">
    <property type="entry name" value="MAJOR FACILITATOR SUPERFAMILY (MFS) PROFILE DOMAIN-CONTAINING PROTEIN"/>
    <property type="match status" value="1"/>
</dbReference>
<feature type="transmembrane region" description="Helical" evidence="7">
    <location>
        <begin position="216"/>
        <end position="236"/>
    </location>
</feature>
<dbReference type="InterPro" id="IPR028994">
    <property type="entry name" value="Integrin_alpha_N"/>
</dbReference>
<evidence type="ECO:0000313" key="10">
    <source>
        <dbReference type="Proteomes" id="UP000760494"/>
    </source>
</evidence>
<dbReference type="InterPro" id="IPR036259">
    <property type="entry name" value="MFS_trans_sf"/>
</dbReference>
<dbReference type="SUPFAM" id="SSF103473">
    <property type="entry name" value="MFS general substrate transporter"/>
    <property type="match status" value="1"/>
</dbReference>
<dbReference type="FunFam" id="1.20.1250.20:FF:000034">
    <property type="entry name" value="MFS general substrate transporter"/>
    <property type="match status" value="1"/>
</dbReference>
<dbReference type="SUPFAM" id="SSF69318">
    <property type="entry name" value="Integrin alpha N-terminal domain"/>
    <property type="match status" value="1"/>
</dbReference>
<dbReference type="FunFam" id="1.20.1250.20:FF:000364">
    <property type="entry name" value="MFS general substrate transporter"/>
    <property type="match status" value="1"/>
</dbReference>
<dbReference type="PANTHER" id="PTHR43791">
    <property type="entry name" value="PERMEASE-RELATED"/>
    <property type="match status" value="1"/>
</dbReference>
<name>A0A9Q9RB14_FUSFU</name>
<evidence type="ECO:0000256" key="1">
    <source>
        <dbReference type="ARBA" id="ARBA00004141"/>
    </source>
</evidence>
<feature type="transmembrane region" description="Helical" evidence="7">
    <location>
        <begin position="192"/>
        <end position="210"/>
    </location>
</feature>